<name>A0A074V3N4_9NEIS</name>
<sequence length="331" mass="36746">MAIPVSILNLVPRRDKGTAAAAIQDMLRLAQAAEQSGFVRYWIAEHHNMPMVVSSATQVLIGHTLAHTHKIRVGSGGVMLPNHSPLMVAEQYGTLATIYPHRLDLGLGRAPGTDRITAAALRRQLNDVSLQFADDVVQLQRYLGDENCQGIVKAYPGIGTHIPLYILGSSTDSAYLAAKMGLPYVFAAHFAPRFLEEAAAIYRERFQPSAQLSKPFFMLCLNVVAAATDEEARYLQTTQFQSVLGLVRNSRAPLQPPVPHMHGLWTAEEETYVRNFTACTLLGAPDTIRQQLEEYRLRLQPDEVMAVSYIYDMDKLLESYYIFKSVADIVG</sequence>
<gene>
    <name evidence="4" type="ORF">SASC598J21_021660</name>
</gene>
<dbReference type="InterPro" id="IPR011251">
    <property type="entry name" value="Luciferase-like_dom"/>
</dbReference>
<organism evidence="4 5">
    <name type="scientific">Snodgrassella alvi SCGC AB-598-J21</name>
    <dbReference type="NCBI Taxonomy" id="1385367"/>
    <lineage>
        <taxon>Bacteria</taxon>
        <taxon>Pseudomonadati</taxon>
        <taxon>Pseudomonadota</taxon>
        <taxon>Betaproteobacteria</taxon>
        <taxon>Neisseriales</taxon>
        <taxon>Neisseriaceae</taxon>
        <taxon>Snodgrassella</taxon>
    </lineage>
</organism>
<dbReference type="Pfam" id="PF00296">
    <property type="entry name" value="Bac_luciferase"/>
    <property type="match status" value="1"/>
</dbReference>
<dbReference type="Proteomes" id="UP000027644">
    <property type="component" value="Unassembled WGS sequence"/>
</dbReference>
<proteinExistence type="predicted"/>
<dbReference type="PANTHER" id="PTHR30137:SF6">
    <property type="entry name" value="LUCIFERASE-LIKE MONOOXYGENASE"/>
    <property type="match status" value="1"/>
</dbReference>
<accession>A0A074V3N4</accession>
<dbReference type="EMBL" id="AVQL01000455">
    <property type="protein sequence ID" value="KEQ00053.1"/>
    <property type="molecule type" value="Genomic_DNA"/>
</dbReference>
<dbReference type="InterPro" id="IPR019949">
    <property type="entry name" value="CmoO-like"/>
</dbReference>
<dbReference type="Gene3D" id="3.20.20.30">
    <property type="entry name" value="Luciferase-like domain"/>
    <property type="match status" value="1"/>
</dbReference>
<reference evidence="4 5" key="1">
    <citation type="journal article" date="2014" name="PLoS Genet.">
        <title>Hidden diversity in honey bee gut symbionts detected by single-cell genomics.</title>
        <authorList>
            <person name="Engel P."/>
            <person name="Stepanauskas R."/>
            <person name="Moran N."/>
        </authorList>
    </citation>
    <scope>NUCLEOTIDE SEQUENCE [LARGE SCALE GENOMIC DNA]</scope>
    <source>
        <strain evidence="4 5">SCGC AB-598-J21</strain>
    </source>
</reference>
<dbReference type="FunFam" id="3.20.20.30:FF:000002">
    <property type="entry name" value="LLM class flavin-dependent oxidoreductase"/>
    <property type="match status" value="1"/>
</dbReference>
<protein>
    <recommendedName>
        <fullName evidence="2">Luciferase-like monooxygenase</fullName>
    </recommendedName>
</protein>
<dbReference type="GO" id="GO:0005829">
    <property type="term" value="C:cytosol"/>
    <property type="evidence" value="ECO:0007669"/>
    <property type="project" value="TreeGrafter"/>
</dbReference>
<evidence type="ECO:0000313" key="4">
    <source>
        <dbReference type="EMBL" id="KEQ00053.1"/>
    </source>
</evidence>
<dbReference type="AlphaFoldDB" id="A0A074V3N4"/>
<dbReference type="NCBIfam" id="TIGR03558">
    <property type="entry name" value="oxido_grp_1"/>
    <property type="match status" value="1"/>
</dbReference>
<evidence type="ECO:0000313" key="5">
    <source>
        <dbReference type="Proteomes" id="UP000027644"/>
    </source>
</evidence>
<dbReference type="InterPro" id="IPR050766">
    <property type="entry name" value="Bact_Lucif_Oxidored"/>
</dbReference>
<dbReference type="GO" id="GO:0016705">
    <property type="term" value="F:oxidoreductase activity, acting on paired donors, with incorporation or reduction of molecular oxygen"/>
    <property type="evidence" value="ECO:0007669"/>
    <property type="project" value="InterPro"/>
</dbReference>
<comment type="caution">
    <text evidence="4">The sequence shown here is derived from an EMBL/GenBank/DDBJ whole genome shotgun (WGS) entry which is preliminary data.</text>
</comment>
<evidence type="ECO:0000256" key="1">
    <source>
        <dbReference type="ARBA" id="ARBA00007789"/>
    </source>
</evidence>
<evidence type="ECO:0000259" key="3">
    <source>
        <dbReference type="Pfam" id="PF00296"/>
    </source>
</evidence>
<comment type="similarity">
    <text evidence="1">To bacterial alkanal monooxygenase alpha and beta chains.</text>
</comment>
<dbReference type="SUPFAM" id="SSF51679">
    <property type="entry name" value="Bacterial luciferase-like"/>
    <property type="match status" value="1"/>
</dbReference>
<dbReference type="InterPro" id="IPR036661">
    <property type="entry name" value="Luciferase-like_sf"/>
</dbReference>
<evidence type="ECO:0000256" key="2">
    <source>
        <dbReference type="ARBA" id="ARBA00074555"/>
    </source>
</evidence>
<dbReference type="PANTHER" id="PTHR30137">
    <property type="entry name" value="LUCIFERASE-LIKE MONOOXYGENASE"/>
    <property type="match status" value="1"/>
</dbReference>
<feature type="domain" description="Luciferase-like" evidence="3">
    <location>
        <begin position="15"/>
        <end position="296"/>
    </location>
</feature>